<dbReference type="NCBIfam" id="TIGR01764">
    <property type="entry name" value="excise"/>
    <property type="match status" value="1"/>
</dbReference>
<dbReference type="EMBL" id="PFPO01000025">
    <property type="protein sequence ID" value="PIZ99486.1"/>
    <property type="molecule type" value="Genomic_DNA"/>
</dbReference>
<reference evidence="2" key="1">
    <citation type="submission" date="2017-09" db="EMBL/GenBank/DDBJ databases">
        <title>Depth-based differentiation of microbial function through sediment-hosted aquifers and enrichment of novel symbionts in the deep terrestrial subsurface.</title>
        <authorList>
            <person name="Probst A.J."/>
            <person name="Ladd B."/>
            <person name="Jarett J.K."/>
            <person name="Geller-Mcgrath D.E."/>
            <person name="Sieber C.M.K."/>
            <person name="Emerson J.B."/>
            <person name="Anantharaman K."/>
            <person name="Thomas B.C."/>
            <person name="Malmstrom R."/>
            <person name="Stieglmeier M."/>
            <person name="Klingl A."/>
            <person name="Woyke T."/>
            <person name="Ryan C.M."/>
            <person name="Banfield J.F."/>
        </authorList>
    </citation>
    <scope>NUCLEOTIDE SEQUENCE [LARGE SCALE GENOMIC DNA]</scope>
</reference>
<proteinExistence type="predicted"/>
<accession>A0A2M7VFS3</accession>
<dbReference type="InterPro" id="IPR010093">
    <property type="entry name" value="SinI_DNA-bd"/>
</dbReference>
<gene>
    <name evidence="1" type="ORF">COX77_01410</name>
</gene>
<dbReference type="Proteomes" id="UP000230405">
    <property type="component" value="Unassembled WGS sequence"/>
</dbReference>
<evidence type="ECO:0000313" key="2">
    <source>
        <dbReference type="Proteomes" id="UP000230405"/>
    </source>
</evidence>
<organism evidence="1 2">
    <name type="scientific">Candidatus Komeilibacteria bacterium CG_4_10_14_0_2_um_filter_37_10</name>
    <dbReference type="NCBI Taxonomy" id="1974470"/>
    <lineage>
        <taxon>Bacteria</taxon>
        <taxon>Candidatus Komeiliibacteriota</taxon>
    </lineage>
</organism>
<name>A0A2M7VFS3_9BACT</name>
<dbReference type="AlphaFoldDB" id="A0A2M7VFS3"/>
<comment type="caution">
    <text evidence="1">The sequence shown here is derived from an EMBL/GenBank/DDBJ whole genome shotgun (WGS) entry which is preliminary data.</text>
</comment>
<protein>
    <recommendedName>
        <fullName evidence="3">Helix-turn-helix domain-containing protein</fullName>
    </recommendedName>
</protein>
<sequence>MKISISEASKLFGLSTKTIRLAIKNKELPYLLVRDRYRLEFTDVLLWTRKSVRKNNIFQRQGLGQYATDWQIPIKEQSKPVDKKIIQKDDSGNFYIDKKRPTQ</sequence>
<evidence type="ECO:0008006" key="3">
    <source>
        <dbReference type="Google" id="ProtNLM"/>
    </source>
</evidence>
<evidence type="ECO:0000313" key="1">
    <source>
        <dbReference type="EMBL" id="PIZ99486.1"/>
    </source>
</evidence>
<dbReference type="GO" id="GO:0003677">
    <property type="term" value="F:DNA binding"/>
    <property type="evidence" value="ECO:0007669"/>
    <property type="project" value="InterPro"/>
</dbReference>